<dbReference type="SUPFAM" id="SSF52540">
    <property type="entry name" value="P-loop containing nucleoside triphosphate hydrolases"/>
    <property type="match status" value="2"/>
</dbReference>
<dbReference type="PROSITE" id="PS51194">
    <property type="entry name" value="HELICASE_CTER"/>
    <property type="match status" value="1"/>
</dbReference>
<keyword evidence="10 15" id="KW-0234">DNA repair</keyword>
<keyword evidence="9 15" id="KW-0233">DNA recombination</keyword>
<dbReference type="RefSeq" id="WP_167221353.1">
    <property type="nucleotide sequence ID" value="NZ_JAAQPH010000002.1"/>
</dbReference>
<keyword evidence="5 15" id="KW-0378">Hydrolase</keyword>
<evidence type="ECO:0000256" key="4">
    <source>
        <dbReference type="ARBA" id="ARBA00022763"/>
    </source>
</evidence>
<gene>
    <name evidence="18" type="primary">recG</name>
    <name evidence="18" type="ORF">HBA54_03360</name>
</gene>
<name>A0A967CAE2_9PROT</name>
<dbReference type="InterPro" id="IPR033454">
    <property type="entry name" value="RecG_wedge"/>
</dbReference>
<comment type="caution">
    <text evidence="18">The sequence shown here is derived from an EMBL/GenBank/DDBJ whole genome shotgun (WGS) entry which is preliminary data.</text>
</comment>
<dbReference type="CDD" id="cd17992">
    <property type="entry name" value="DEXHc_RecG"/>
    <property type="match status" value="1"/>
</dbReference>
<dbReference type="PANTHER" id="PTHR47964">
    <property type="entry name" value="ATP-DEPENDENT DNA HELICASE HOMOLOG RECG, CHLOROPLASTIC"/>
    <property type="match status" value="1"/>
</dbReference>
<evidence type="ECO:0000256" key="13">
    <source>
        <dbReference type="ARBA" id="ARBA00034808"/>
    </source>
</evidence>
<evidence type="ECO:0000256" key="12">
    <source>
        <dbReference type="ARBA" id="ARBA00034617"/>
    </source>
</evidence>
<dbReference type="EC" id="5.6.2.4" evidence="13 15"/>
<dbReference type="NCBIfam" id="NF008168">
    <property type="entry name" value="PRK10917.2-2"/>
    <property type="match status" value="1"/>
</dbReference>
<dbReference type="InterPro" id="IPR045562">
    <property type="entry name" value="RecG_dom3_C"/>
</dbReference>
<dbReference type="PROSITE" id="PS51192">
    <property type="entry name" value="HELICASE_ATP_BIND_1"/>
    <property type="match status" value="1"/>
</dbReference>
<dbReference type="GO" id="GO:0043138">
    <property type="term" value="F:3'-5' DNA helicase activity"/>
    <property type="evidence" value="ECO:0007669"/>
    <property type="project" value="UniProtKB-EC"/>
</dbReference>
<sequence length="694" mass="76033">MRPEILFPLFAPATSLSGVGPRFAKLFESLVAGPAVIDLCWHLPSAIIDRRYGPPLAEVIPGRIATLTVEVGEHRAPPTRRQPYRVLCHDATAEIELVFFHAHRDYLMKTLPPGETRVISGKVEIFNDRLQMTHPDHIAGPDEADSLRAVEPVYPLTAGLSLKVVSKAVHAAVERAPELPEWLDPALKQREGWPDWNAALTQVHAPRDEADLSPLALMRRRLAYDELLANQLAIALVRDRQLRQKGRRLKGSGHLQEKVLASLPFALTGSQRQAVAEITDDMAAEHRMLRLLQGDVGSGKTVVALLAMLAAVEAGSQAALMAPTEILARQHFKTIAPLAEAAGVTLALLTGRDKGKARQAILADLAEGKTDLVVGTHALFQDDVAFRDLAMAVIDEQHRFGVYQRLTLTSKGQAVDVLVMTATPIPRTLMLTAYGDMDGSRLTERPPGRQPIETVTLSLDRLPEVVTAVERARNKGAQIYWICPLVEESENSDLAAAEDRYRALEQLFGDKVGLVHGRMKGPEKDAVMARFSEGEIAILVATTVVEVGVDVPKATIMVIEHAERFGLAQLHQLRGRVGRGAEKSSCLLLWQGPLGETAKARLQILRETDDGFRIAEEDLRLRGAGELLGVRQSGLPAFRLADLAVHGDLLATARDDARLILEKDPELAAERGQALRILLYLFERDAAVKFLRSG</sequence>
<dbReference type="GO" id="GO:0006310">
    <property type="term" value="P:DNA recombination"/>
    <property type="evidence" value="ECO:0007669"/>
    <property type="project" value="UniProtKB-UniRule"/>
</dbReference>
<dbReference type="EMBL" id="JAAQPH010000002">
    <property type="protein sequence ID" value="NIA67618.1"/>
    <property type="molecule type" value="Genomic_DNA"/>
</dbReference>
<dbReference type="SMART" id="SM00487">
    <property type="entry name" value="DEXDc"/>
    <property type="match status" value="1"/>
</dbReference>
<dbReference type="PANTHER" id="PTHR47964:SF1">
    <property type="entry name" value="ATP-DEPENDENT DNA HELICASE HOMOLOG RECG, CHLOROPLASTIC"/>
    <property type="match status" value="1"/>
</dbReference>
<dbReference type="GO" id="GO:0016787">
    <property type="term" value="F:hydrolase activity"/>
    <property type="evidence" value="ECO:0007669"/>
    <property type="project" value="UniProtKB-KW"/>
</dbReference>
<protein>
    <recommendedName>
        <fullName evidence="2 15">ATP-dependent DNA helicase RecG</fullName>
        <ecNumber evidence="13 15">5.6.2.4</ecNumber>
    </recommendedName>
</protein>
<dbReference type="InterPro" id="IPR011545">
    <property type="entry name" value="DEAD/DEAH_box_helicase_dom"/>
</dbReference>
<evidence type="ECO:0000256" key="11">
    <source>
        <dbReference type="ARBA" id="ARBA00023235"/>
    </source>
</evidence>
<accession>A0A967CAE2</accession>
<dbReference type="SUPFAM" id="SSF50249">
    <property type="entry name" value="Nucleic acid-binding proteins"/>
    <property type="match status" value="1"/>
</dbReference>
<dbReference type="NCBIfam" id="NF008165">
    <property type="entry name" value="PRK10917.1-3"/>
    <property type="match status" value="1"/>
</dbReference>
<keyword evidence="4 15" id="KW-0227">DNA damage</keyword>
<organism evidence="18 19">
    <name type="scientific">Pelagibius litoralis</name>
    <dbReference type="NCBI Taxonomy" id="374515"/>
    <lineage>
        <taxon>Bacteria</taxon>
        <taxon>Pseudomonadati</taxon>
        <taxon>Pseudomonadota</taxon>
        <taxon>Alphaproteobacteria</taxon>
        <taxon>Rhodospirillales</taxon>
        <taxon>Rhodovibrionaceae</taxon>
        <taxon>Pelagibius</taxon>
    </lineage>
</organism>
<feature type="domain" description="Helicase C-terminal" evidence="17">
    <location>
        <begin position="461"/>
        <end position="620"/>
    </location>
</feature>
<reference evidence="18" key="1">
    <citation type="submission" date="2020-03" db="EMBL/GenBank/DDBJ databases">
        <title>Genome of Pelagibius litoralis DSM 21314T.</title>
        <authorList>
            <person name="Wang G."/>
        </authorList>
    </citation>
    <scope>NUCLEOTIDE SEQUENCE</scope>
    <source>
        <strain evidence="18">DSM 21314</strain>
    </source>
</reference>
<evidence type="ECO:0000256" key="9">
    <source>
        <dbReference type="ARBA" id="ARBA00023172"/>
    </source>
</evidence>
<evidence type="ECO:0000256" key="15">
    <source>
        <dbReference type="RuleBase" id="RU363016"/>
    </source>
</evidence>
<evidence type="ECO:0000256" key="14">
    <source>
        <dbReference type="ARBA" id="ARBA00048988"/>
    </source>
</evidence>
<keyword evidence="7 15" id="KW-0067">ATP-binding</keyword>
<evidence type="ECO:0000259" key="17">
    <source>
        <dbReference type="PROSITE" id="PS51194"/>
    </source>
</evidence>
<evidence type="ECO:0000256" key="5">
    <source>
        <dbReference type="ARBA" id="ARBA00022801"/>
    </source>
</evidence>
<evidence type="ECO:0000256" key="1">
    <source>
        <dbReference type="ARBA" id="ARBA00007504"/>
    </source>
</evidence>
<evidence type="ECO:0000313" key="18">
    <source>
        <dbReference type="EMBL" id="NIA67618.1"/>
    </source>
</evidence>
<proteinExistence type="inferred from homology"/>
<evidence type="ECO:0000313" key="19">
    <source>
        <dbReference type="Proteomes" id="UP000761264"/>
    </source>
</evidence>
<dbReference type="NCBIfam" id="NF008164">
    <property type="entry name" value="PRK10917.1-2"/>
    <property type="match status" value="1"/>
</dbReference>
<dbReference type="InterPro" id="IPR004609">
    <property type="entry name" value="ATP-dep_DNA_helicase_RecG"/>
</dbReference>
<dbReference type="Pfam" id="PF00270">
    <property type="entry name" value="DEAD"/>
    <property type="match status" value="1"/>
</dbReference>
<dbReference type="CDD" id="cd04488">
    <property type="entry name" value="RecG_wedge_OBF"/>
    <property type="match status" value="1"/>
</dbReference>
<keyword evidence="19" id="KW-1185">Reference proteome</keyword>
<evidence type="ECO:0000256" key="3">
    <source>
        <dbReference type="ARBA" id="ARBA00022741"/>
    </source>
</evidence>
<dbReference type="InterPro" id="IPR012340">
    <property type="entry name" value="NA-bd_OB-fold"/>
</dbReference>
<comment type="function">
    <text evidence="15">Plays a critical role in recombination and DNA repair. Helps process Holliday junction intermediates to mature products by catalyzing branch migration. Has replication fork regression activity, unwinds stalled or blocked replication forks to make a HJ that can be resolved. Has a DNA unwinding activity characteristic of a DNA helicase with 3'-5' polarity.</text>
</comment>
<feature type="domain" description="Helicase ATP-binding" evidence="16">
    <location>
        <begin position="281"/>
        <end position="442"/>
    </location>
</feature>
<comment type="similarity">
    <text evidence="1 15">Belongs to the helicase family. RecG subfamily.</text>
</comment>
<dbReference type="AlphaFoldDB" id="A0A967CAE2"/>
<keyword evidence="11" id="KW-0413">Isomerase</keyword>
<dbReference type="GO" id="GO:0005524">
    <property type="term" value="F:ATP binding"/>
    <property type="evidence" value="ECO:0007669"/>
    <property type="project" value="UniProtKB-KW"/>
</dbReference>
<keyword evidence="8" id="KW-0238">DNA-binding</keyword>
<comment type="catalytic activity">
    <reaction evidence="12 15">
        <text>Couples ATP hydrolysis with the unwinding of duplex DNA by translocating in the 3'-5' direction.</text>
        <dbReference type="EC" id="5.6.2.4"/>
    </reaction>
</comment>
<dbReference type="InterPro" id="IPR047112">
    <property type="entry name" value="RecG/Mfd"/>
</dbReference>
<dbReference type="Gene3D" id="3.40.50.300">
    <property type="entry name" value="P-loop containing nucleotide triphosphate hydrolases"/>
    <property type="match status" value="2"/>
</dbReference>
<dbReference type="InterPro" id="IPR001650">
    <property type="entry name" value="Helicase_C-like"/>
</dbReference>
<dbReference type="Pfam" id="PF17191">
    <property type="entry name" value="RecG_wedge"/>
    <property type="match status" value="1"/>
</dbReference>
<dbReference type="InterPro" id="IPR014001">
    <property type="entry name" value="Helicase_ATP-bd"/>
</dbReference>
<comment type="catalytic activity">
    <reaction evidence="14 15">
        <text>ATP + H2O = ADP + phosphate + H(+)</text>
        <dbReference type="Rhea" id="RHEA:13065"/>
        <dbReference type="ChEBI" id="CHEBI:15377"/>
        <dbReference type="ChEBI" id="CHEBI:15378"/>
        <dbReference type="ChEBI" id="CHEBI:30616"/>
        <dbReference type="ChEBI" id="CHEBI:43474"/>
        <dbReference type="ChEBI" id="CHEBI:456216"/>
        <dbReference type="EC" id="5.6.2.4"/>
    </reaction>
</comment>
<dbReference type="Pfam" id="PF19833">
    <property type="entry name" value="RecG_dom3_C"/>
    <property type="match status" value="1"/>
</dbReference>
<evidence type="ECO:0000256" key="2">
    <source>
        <dbReference type="ARBA" id="ARBA00017846"/>
    </source>
</evidence>
<evidence type="ECO:0000256" key="10">
    <source>
        <dbReference type="ARBA" id="ARBA00023204"/>
    </source>
</evidence>
<keyword evidence="3 15" id="KW-0547">Nucleotide-binding</keyword>
<dbReference type="SMART" id="SM00490">
    <property type="entry name" value="HELICc"/>
    <property type="match status" value="1"/>
</dbReference>
<dbReference type="GO" id="GO:0006281">
    <property type="term" value="P:DNA repair"/>
    <property type="evidence" value="ECO:0007669"/>
    <property type="project" value="UniProtKB-UniRule"/>
</dbReference>
<keyword evidence="6 15" id="KW-0347">Helicase</keyword>
<dbReference type="Proteomes" id="UP000761264">
    <property type="component" value="Unassembled WGS sequence"/>
</dbReference>
<evidence type="ECO:0000256" key="7">
    <source>
        <dbReference type="ARBA" id="ARBA00022840"/>
    </source>
</evidence>
<dbReference type="InterPro" id="IPR027417">
    <property type="entry name" value="P-loop_NTPase"/>
</dbReference>
<dbReference type="NCBIfam" id="TIGR00643">
    <property type="entry name" value="recG"/>
    <property type="match status" value="1"/>
</dbReference>
<dbReference type="Pfam" id="PF00271">
    <property type="entry name" value="Helicase_C"/>
    <property type="match status" value="1"/>
</dbReference>
<evidence type="ECO:0000256" key="6">
    <source>
        <dbReference type="ARBA" id="ARBA00022806"/>
    </source>
</evidence>
<dbReference type="GO" id="GO:0003677">
    <property type="term" value="F:DNA binding"/>
    <property type="evidence" value="ECO:0007669"/>
    <property type="project" value="UniProtKB-KW"/>
</dbReference>
<evidence type="ECO:0000256" key="8">
    <source>
        <dbReference type="ARBA" id="ARBA00023125"/>
    </source>
</evidence>
<evidence type="ECO:0000259" key="16">
    <source>
        <dbReference type="PROSITE" id="PS51192"/>
    </source>
</evidence>
<dbReference type="Gene3D" id="2.40.50.140">
    <property type="entry name" value="Nucleic acid-binding proteins"/>
    <property type="match status" value="1"/>
</dbReference>